<protein>
    <submittedName>
        <fullName evidence="1">Uncharacterized protein</fullName>
    </submittedName>
</protein>
<proteinExistence type="predicted"/>
<gene>
    <name evidence="1" type="ORF">S01H4_34924</name>
</gene>
<evidence type="ECO:0000313" key="1">
    <source>
        <dbReference type="EMBL" id="GAG75492.1"/>
    </source>
</evidence>
<sequence>LGTGFIKTTNSPIGLTRSFNWSDTVIVKGALPGNIIDLEPNYIYVDYSAGFPVPKATTNRAAIELNRMFTLGRVYRDGATLHISNSGVNLYNHMRNNHERLVAIRGFERASGGVISEKLARYLTSTDGVFYLGANKLTTLQQDTSPTGPPDILTRWYHDAGGNWVSNTGIEGASAAGQISNEHYDTPTGLADIAGPRYGVFWIFIHFDGDLHVVYGTGSYKLAEAEMATVPVLPEAVSEFSTLAAKIIVGSADPNFTSIVSAYETLFPVSTPPDHDDLGGIVADNHHARYTDVEVL</sequence>
<name>X1B2F6_9ZZZZ</name>
<organism evidence="1">
    <name type="scientific">marine sediment metagenome</name>
    <dbReference type="NCBI Taxonomy" id="412755"/>
    <lineage>
        <taxon>unclassified sequences</taxon>
        <taxon>metagenomes</taxon>
        <taxon>ecological metagenomes</taxon>
    </lineage>
</organism>
<accession>X1B2F6</accession>
<feature type="non-terminal residue" evidence="1">
    <location>
        <position position="296"/>
    </location>
</feature>
<comment type="caution">
    <text evidence="1">The sequence shown here is derived from an EMBL/GenBank/DDBJ whole genome shotgun (WGS) entry which is preliminary data.</text>
</comment>
<dbReference type="EMBL" id="BART01018510">
    <property type="protein sequence ID" value="GAG75492.1"/>
    <property type="molecule type" value="Genomic_DNA"/>
</dbReference>
<feature type="non-terminal residue" evidence="1">
    <location>
        <position position="1"/>
    </location>
</feature>
<dbReference type="AlphaFoldDB" id="X1B2F6"/>
<reference evidence="1" key="1">
    <citation type="journal article" date="2014" name="Front. Microbiol.">
        <title>High frequency of phylogenetically diverse reductive dehalogenase-homologous genes in deep subseafloor sedimentary metagenomes.</title>
        <authorList>
            <person name="Kawai M."/>
            <person name="Futagami T."/>
            <person name="Toyoda A."/>
            <person name="Takaki Y."/>
            <person name="Nishi S."/>
            <person name="Hori S."/>
            <person name="Arai W."/>
            <person name="Tsubouchi T."/>
            <person name="Morono Y."/>
            <person name="Uchiyama I."/>
            <person name="Ito T."/>
            <person name="Fujiyama A."/>
            <person name="Inagaki F."/>
            <person name="Takami H."/>
        </authorList>
    </citation>
    <scope>NUCLEOTIDE SEQUENCE</scope>
    <source>
        <strain evidence="1">Expedition CK06-06</strain>
    </source>
</reference>